<reference evidence="3" key="1">
    <citation type="submission" date="2020-10" db="EMBL/GenBank/DDBJ databases">
        <authorList>
            <person name="Gilroy R."/>
        </authorList>
    </citation>
    <scope>NUCLEOTIDE SEQUENCE</scope>
    <source>
        <strain evidence="3">ChiHile30-977</strain>
    </source>
</reference>
<dbReference type="AlphaFoldDB" id="A0A9D1CI53"/>
<evidence type="ECO:0000313" key="3">
    <source>
        <dbReference type="EMBL" id="HIQ61998.1"/>
    </source>
</evidence>
<sequence length="627" mass="69689">MKCPRCGHWNQPSFPRCFQCGEPLHPSNQREPSWQEKFSRPQPEKVRIIYDDSGDPADNRPAPEAPRKPAPTRAKPHEETLAEEMNRLKERRERGSEYLKELRKNAADEGIAPSGTGVRIRRSGGFFSELPDDPEETVYRPEEIRGRLRGNASAPQASRAQEGPYEQDAPEEEAFFEAGVGEDDFEEDLPPAPGEDAPLAPQGRNRRRRRHVRGPMVAAIWVVRSLVVLALAFIGWQGYLLVQGWTGAQPAVSTAELDVTIEACDVDGLPGHTIRIAGEEGSKFYIPELGKSYVVVGGVATITVADYVFYDNIENLEMSQMTATLSPTMSRQGVETRLEPITYTIDIPLSPVQLISPETDWVQVSTSIYTLRLLVEPGSRVTINGEDVSDYVDDDGNLTANPPVQAIGDNIIGITVRAPHCRENNLTVTLYREPQEIPLELNPDTTVSSSEEDVTIHATTLPGATVTMESPYFYINDENLATTGQFSVSTKMTRVGYNTIRIRVSYPGKADSVLEHVVYYLPPASVYTVKAWSLTPADYTDLLNNIALRAENAQIYECKGTILEILSQKPQLAIMDTGTDGNEQLVLLQNETQTTWEVGQAYRVYADAMGMYNTMPRLIGRYTYGVD</sequence>
<reference evidence="3" key="2">
    <citation type="journal article" date="2021" name="PeerJ">
        <title>Extensive microbial diversity within the chicken gut microbiome revealed by metagenomics and culture.</title>
        <authorList>
            <person name="Gilroy R."/>
            <person name="Ravi A."/>
            <person name="Getino M."/>
            <person name="Pursley I."/>
            <person name="Horton D.L."/>
            <person name="Alikhan N.F."/>
            <person name="Baker D."/>
            <person name="Gharbi K."/>
            <person name="Hall N."/>
            <person name="Watson M."/>
            <person name="Adriaenssens E.M."/>
            <person name="Foster-Nyarko E."/>
            <person name="Jarju S."/>
            <person name="Secka A."/>
            <person name="Antonio M."/>
            <person name="Oren A."/>
            <person name="Chaudhuri R.R."/>
            <person name="La Ragione R."/>
            <person name="Hildebrand F."/>
            <person name="Pallen M.J."/>
        </authorList>
    </citation>
    <scope>NUCLEOTIDE SEQUENCE</scope>
    <source>
        <strain evidence="3">ChiHile30-977</strain>
    </source>
</reference>
<evidence type="ECO:0000256" key="2">
    <source>
        <dbReference type="SAM" id="Phobius"/>
    </source>
</evidence>
<feature type="compositionally biased region" description="Basic and acidic residues" evidence="1">
    <location>
        <begin position="33"/>
        <end position="50"/>
    </location>
</feature>
<keyword evidence="2" id="KW-0472">Membrane</keyword>
<feature type="region of interest" description="Disordered" evidence="1">
    <location>
        <begin position="143"/>
        <end position="168"/>
    </location>
</feature>
<feature type="region of interest" description="Disordered" evidence="1">
    <location>
        <begin position="21"/>
        <end position="93"/>
    </location>
</feature>
<organism evidence="3 4">
    <name type="scientific">Candidatus Avichristensenella intestinipullorum</name>
    <dbReference type="NCBI Taxonomy" id="2840693"/>
    <lineage>
        <taxon>Bacteria</taxon>
        <taxon>Bacillati</taxon>
        <taxon>Bacillota</taxon>
        <taxon>Clostridia</taxon>
        <taxon>Candidatus Avichristensenella</taxon>
    </lineage>
</organism>
<evidence type="ECO:0000313" key="4">
    <source>
        <dbReference type="Proteomes" id="UP000886819"/>
    </source>
</evidence>
<evidence type="ECO:0000256" key="1">
    <source>
        <dbReference type="SAM" id="MobiDB-lite"/>
    </source>
</evidence>
<keyword evidence="2" id="KW-0812">Transmembrane</keyword>
<accession>A0A9D1CI53</accession>
<dbReference type="EMBL" id="DVFI01000002">
    <property type="protein sequence ID" value="HIQ61998.1"/>
    <property type="molecule type" value="Genomic_DNA"/>
</dbReference>
<gene>
    <name evidence="3" type="ORF">IAA66_00230</name>
</gene>
<keyword evidence="2" id="KW-1133">Transmembrane helix</keyword>
<proteinExistence type="predicted"/>
<name>A0A9D1CI53_9FIRM</name>
<dbReference type="Proteomes" id="UP000886819">
    <property type="component" value="Unassembled WGS sequence"/>
</dbReference>
<feature type="compositionally biased region" description="Basic and acidic residues" evidence="1">
    <location>
        <begin position="75"/>
        <end position="93"/>
    </location>
</feature>
<feature type="region of interest" description="Disordered" evidence="1">
    <location>
        <begin position="183"/>
        <end position="208"/>
    </location>
</feature>
<protein>
    <submittedName>
        <fullName evidence="3">Uncharacterized protein</fullName>
    </submittedName>
</protein>
<feature type="transmembrane region" description="Helical" evidence="2">
    <location>
        <begin position="216"/>
        <end position="236"/>
    </location>
</feature>
<comment type="caution">
    <text evidence="3">The sequence shown here is derived from an EMBL/GenBank/DDBJ whole genome shotgun (WGS) entry which is preliminary data.</text>
</comment>